<accession>A0A3D9C471</accession>
<organism evidence="1 2">
    <name type="scientific">Chryseobacterium pennae</name>
    <dbReference type="NCBI Taxonomy" id="2258962"/>
    <lineage>
        <taxon>Bacteria</taxon>
        <taxon>Pseudomonadati</taxon>
        <taxon>Bacteroidota</taxon>
        <taxon>Flavobacteriia</taxon>
        <taxon>Flavobacteriales</taxon>
        <taxon>Weeksellaceae</taxon>
        <taxon>Chryseobacterium group</taxon>
        <taxon>Chryseobacterium</taxon>
    </lineage>
</organism>
<gene>
    <name evidence="1" type="ORF">DRF65_19675</name>
</gene>
<dbReference type="EMBL" id="QNVT01000022">
    <property type="protein sequence ID" value="REC60665.1"/>
    <property type="molecule type" value="Genomic_DNA"/>
</dbReference>
<dbReference type="PROSITE" id="PS51257">
    <property type="entry name" value="PROKAR_LIPOPROTEIN"/>
    <property type="match status" value="1"/>
</dbReference>
<proteinExistence type="predicted"/>
<name>A0A3D9C471_9FLAO</name>
<evidence type="ECO:0000313" key="2">
    <source>
        <dbReference type="Proteomes" id="UP000256686"/>
    </source>
</evidence>
<comment type="caution">
    <text evidence="1">The sequence shown here is derived from an EMBL/GenBank/DDBJ whole genome shotgun (WGS) entry which is preliminary data.</text>
</comment>
<sequence length="370" mass="43420">MRNFLILLIFILISCSGKNKKEQEEVIKPTNTVIQQDISTNQVKDILDKQAYLENDETEDKYTLSKIDLDIVSDLISKGLKNKGYKEPSSENFSKKTNSIFRLDIKCIQHGKIDTRYLVYHGNLLDASQSTLEDNLFESYAETGNIFFDQKNKLLTPFVLLKNIVTIKGQNYSTHIPENIIARNKYLFNDSKADLAWLKFNDKAFLEILVRDFGYVRDKDLLEWYIKGNGIEKYRNDKETYLKVFYAKNCDKSFVVHSETFSFMDSDSEKYSKEILSVLEDIRTDRIKLENLDFHEKSKLIAYLLYFGEKHKEKTGLTFSFMGTFYEHSQEDLQKKYDDEFKKQKYYGLPSFEKYWNDAKIEGDGIGLDM</sequence>
<dbReference type="AlphaFoldDB" id="A0A3D9C471"/>
<keyword evidence="2" id="KW-1185">Reference proteome</keyword>
<reference evidence="2" key="1">
    <citation type="submission" date="2018-06" db="EMBL/GenBank/DDBJ databases">
        <authorList>
            <person name="Lum Nde A."/>
            <person name="Hugo C."/>
        </authorList>
    </citation>
    <scope>NUCLEOTIDE SEQUENCE [LARGE SCALE GENOMIC DNA]</scope>
    <source>
        <strain evidence="2">1_F178</strain>
    </source>
</reference>
<dbReference type="Proteomes" id="UP000256686">
    <property type="component" value="Unassembled WGS sequence"/>
</dbReference>
<protein>
    <submittedName>
        <fullName evidence="1">Uncharacterized protein</fullName>
    </submittedName>
</protein>
<evidence type="ECO:0000313" key="1">
    <source>
        <dbReference type="EMBL" id="REC60665.1"/>
    </source>
</evidence>
<dbReference type="RefSeq" id="WP_115972454.1">
    <property type="nucleotide sequence ID" value="NZ_QNVT01000022.1"/>
</dbReference>